<feature type="signal peptide" evidence="1">
    <location>
        <begin position="1"/>
        <end position="19"/>
    </location>
</feature>
<evidence type="ECO:0000313" key="2">
    <source>
        <dbReference type="EMBL" id="MDL2407896.1"/>
    </source>
</evidence>
<dbReference type="Proteomes" id="UP001172630">
    <property type="component" value="Unassembled WGS sequence"/>
</dbReference>
<comment type="caution">
    <text evidence="2">The sequence shown here is derived from an EMBL/GenBank/DDBJ whole genome shotgun (WGS) entry which is preliminary data.</text>
</comment>
<dbReference type="RefSeq" id="WP_285881278.1">
    <property type="nucleotide sequence ID" value="NZ_JARFYN010000026.1"/>
</dbReference>
<feature type="chain" id="PRO_5046941882" evidence="1">
    <location>
        <begin position="20"/>
        <end position="162"/>
    </location>
</feature>
<reference evidence="2" key="1">
    <citation type="submission" date="2023-06" db="EMBL/GenBank/DDBJ databases">
        <title>Phylogenetic Diversity of Rhizobium strains.</title>
        <authorList>
            <person name="Moura F.T."/>
            <person name="Helene L.C.F."/>
            <person name="Hungria M."/>
        </authorList>
    </citation>
    <scope>NUCLEOTIDE SEQUENCE</scope>
    <source>
        <strain evidence="2">CCGE524</strain>
    </source>
</reference>
<proteinExistence type="predicted"/>
<protein>
    <submittedName>
        <fullName evidence="2">Uncharacterized protein</fullName>
    </submittedName>
</protein>
<accession>A0ABT7KGY4</accession>
<evidence type="ECO:0000313" key="3">
    <source>
        <dbReference type="Proteomes" id="UP001172630"/>
    </source>
</evidence>
<keyword evidence="1" id="KW-0732">Signal</keyword>
<gene>
    <name evidence="2" type="ORF">PY650_19970</name>
</gene>
<keyword evidence="3" id="KW-1185">Reference proteome</keyword>
<name>A0ABT7KGY4_9HYPH</name>
<sequence length="162" mass="17616">MLRTVWFFIFAFAAVTAHAQTTTSSDIANKLNAQAKRLGYHLTFRKGRCDQDVKYVCDFTAASGPYHYRLTAVSQSRSAPIDHFTLPMDKHISSVALASYATIVSLIGDVDSPVETVQPFLQEEIVGASTNGGVISDPFRGFQQTVTVVPGAGVLVSLSWQD</sequence>
<evidence type="ECO:0000256" key="1">
    <source>
        <dbReference type="SAM" id="SignalP"/>
    </source>
</evidence>
<organism evidence="2 3">
    <name type="scientific">Rhizobium calliandrae</name>
    <dbReference type="NCBI Taxonomy" id="1312182"/>
    <lineage>
        <taxon>Bacteria</taxon>
        <taxon>Pseudomonadati</taxon>
        <taxon>Pseudomonadota</taxon>
        <taxon>Alphaproteobacteria</taxon>
        <taxon>Hyphomicrobiales</taxon>
        <taxon>Rhizobiaceae</taxon>
        <taxon>Rhizobium/Agrobacterium group</taxon>
        <taxon>Rhizobium</taxon>
    </lineage>
</organism>
<dbReference type="EMBL" id="JARFYN010000026">
    <property type="protein sequence ID" value="MDL2407896.1"/>
    <property type="molecule type" value="Genomic_DNA"/>
</dbReference>